<keyword evidence="2" id="KW-0479">Metal-binding</keyword>
<dbReference type="InterPro" id="IPR009056">
    <property type="entry name" value="Cyt_c-like_dom"/>
</dbReference>
<keyword evidence="1" id="KW-0349">Heme</keyword>
<dbReference type="SUPFAM" id="SSF46626">
    <property type="entry name" value="Cytochrome c"/>
    <property type="match status" value="1"/>
</dbReference>
<evidence type="ECO:0000256" key="1">
    <source>
        <dbReference type="ARBA" id="ARBA00022617"/>
    </source>
</evidence>
<dbReference type="AlphaFoldDB" id="A0A3B1C3P6"/>
<dbReference type="GO" id="GO:0009055">
    <property type="term" value="F:electron transfer activity"/>
    <property type="evidence" value="ECO:0007669"/>
    <property type="project" value="InterPro"/>
</dbReference>
<keyword evidence="3" id="KW-0408">Iron</keyword>
<evidence type="ECO:0000313" key="5">
    <source>
        <dbReference type="EMBL" id="VAX25126.1"/>
    </source>
</evidence>
<proteinExistence type="predicted"/>
<dbReference type="EMBL" id="UOGE01000101">
    <property type="protein sequence ID" value="VAX25126.1"/>
    <property type="molecule type" value="Genomic_DNA"/>
</dbReference>
<evidence type="ECO:0000259" key="4">
    <source>
        <dbReference type="PROSITE" id="PS51007"/>
    </source>
</evidence>
<sequence length="133" mass="14792">MNKNVIIAAVAFIAIAFTISAEAIHTGWFAPENTKTLKNPFASNALAVTEGQAIYLEHCNKCHGIKGKGKGVSAGSLQIELPDFTDKEITMEETDGEWFWKIRSGQFEMPPFQLALTDEQIWKALVYIRTMAK</sequence>
<protein>
    <recommendedName>
        <fullName evidence="4">Cytochrome c domain-containing protein</fullName>
    </recommendedName>
</protein>
<gene>
    <name evidence="5" type="ORF">MNBD_NITROSPINAE02-1681</name>
</gene>
<dbReference type="GO" id="GO:0020037">
    <property type="term" value="F:heme binding"/>
    <property type="evidence" value="ECO:0007669"/>
    <property type="project" value="InterPro"/>
</dbReference>
<dbReference type="Pfam" id="PF13442">
    <property type="entry name" value="Cytochrome_CBB3"/>
    <property type="match status" value="1"/>
</dbReference>
<accession>A0A3B1C3P6</accession>
<evidence type="ECO:0000256" key="2">
    <source>
        <dbReference type="ARBA" id="ARBA00022723"/>
    </source>
</evidence>
<dbReference type="Gene3D" id="1.10.760.10">
    <property type="entry name" value="Cytochrome c-like domain"/>
    <property type="match status" value="1"/>
</dbReference>
<dbReference type="InterPro" id="IPR036909">
    <property type="entry name" value="Cyt_c-like_dom_sf"/>
</dbReference>
<evidence type="ECO:0000256" key="3">
    <source>
        <dbReference type="ARBA" id="ARBA00023004"/>
    </source>
</evidence>
<name>A0A3B1C3P6_9ZZZZ</name>
<dbReference type="PROSITE" id="PS51007">
    <property type="entry name" value="CYTC"/>
    <property type="match status" value="1"/>
</dbReference>
<organism evidence="5">
    <name type="scientific">hydrothermal vent metagenome</name>
    <dbReference type="NCBI Taxonomy" id="652676"/>
    <lineage>
        <taxon>unclassified sequences</taxon>
        <taxon>metagenomes</taxon>
        <taxon>ecological metagenomes</taxon>
    </lineage>
</organism>
<reference evidence="5" key="1">
    <citation type="submission" date="2018-06" db="EMBL/GenBank/DDBJ databases">
        <authorList>
            <person name="Zhirakovskaya E."/>
        </authorList>
    </citation>
    <scope>NUCLEOTIDE SEQUENCE</scope>
</reference>
<dbReference type="GO" id="GO:0046872">
    <property type="term" value="F:metal ion binding"/>
    <property type="evidence" value="ECO:0007669"/>
    <property type="project" value="UniProtKB-KW"/>
</dbReference>
<feature type="domain" description="Cytochrome c" evidence="4">
    <location>
        <begin position="46"/>
        <end position="132"/>
    </location>
</feature>